<accession>A0ACC6PP49</accession>
<dbReference type="EMBL" id="JBBKAJ010000022">
    <property type="protein sequence ID" value="MEJ8633263.1"/>
    <property type="molecule type" value="Genomic_DNA"/>
</dbReference>
<sequence>MTDIKTTRRANDSTWARPLLALAPLALLRLLTEPSTPWLVLSWALCVASALLLAAGWAAVRQNGIRGNTAWGTCVLVHLVWAWQFVALIAE</sequence>
<reference evidence="1" key="1">
    <citation type="submission" date="2024-03" db="EMBL/GenBank/DDBJ databases">
        <title>Novel Streptomyces species of biotechnological and ecological value are a feature of Machair soil.</title>
        <authorList>
            <person name="Prole J.R."/>
            <person name="Goodfellow M."/>
            <person name="Allenby N."/>
            <person name="Ward A.C."/>
        </authorList>
    </citation>
    <scope>NUCLEOTIDE SEQUENCE</scope>
    <source>
        <strain evidence="1">MS2.AVA.5</strain>
    </source>
</reference>
<comment type="caution">
    <text evidence="1">The sequence shown here is derived from an EMBL/GenBank/DDBJ whole genome shotgun (WGS) entry which is preliminary data.</text>
</comment>
<proteinExistence type="predicted"/>
<organism evidence="1 2">
    <name type="scientific">Streptomyces achmelvichensis</name>
    <dbReference type="NCBI Taxonomy" id="3134111"/>
    <lineage>
        <taxon>Bacteria</taxon>
        <taxon>Bacillati</taxon>
        <taxon>Actinomycetota</taxon>
        <taxon>Actinomycetes</taxon>
        <taxon>Kitasatosporales</taxon>
        <taxon>Streptomycetaceae</taxon>
        <taxon>Streptomyces</taxon>
    </lineage>
</organism>
<dbReference type="Proteomes" id="UP001377168">
    <property type="component" value="Unassembled WGS sequence"/>
</dbReference>
<evidence type="ECO:0000313" key="1">
    <source>
        <dbReference type="EMBL" id="MEJ8633263.1"/>
    </source>
</evidence>
<gene>
    <name evidence="1" type="ORF">WKI67_07630</name>
</gene>
<evidence type="ECO:0000313" key="2">
    <source>
        <dbReference type="Proteomes" id="UP001377168"/>
    </source>
</evidence>
<name>A0ACC6PP49_9ACTN</name>
<keyword evidence="2" id="KW-1185">Reference proteome</keyword>
<protein>
    <submittedName>
        <fullName evidence="1">Uncharacterized protein</fullName>
    </submittedName>
</protein>